<dbReference type="AlphaFoldDB" id="A0A2I1GUG7"/>
<evidence type="ECO:0000313" key="1">
    <source>
        <dbReference type="EMBL" id="PKY50205.1"/>
    </source>
</evidence>
<reference evidence="1 2" key="1">
    <citation type="submission" date="2015-10" db="EMBL/GenBank/DDBJ databases">
        <title>Genome analyses suggest a sexual origin of heterokaryosis in a supposedly ancient asexual fungus.</title>
        <authorList>
            <person name="Ropars J."/>
            <person name="Sedzielewska K."/>
            <person name="Noel J."/>
            <person name="Charron P."/>
            <person name="Farinelli L."/>
            <person name="Marton T."/>
            <person name="Kruger M."/>
            <person name="Pelin A."/>
            <person name="Brachmann A."/>
            <person name="Corradi N."/>
        </authorList>
    </citation>
    <scope>NUCLEOTIDE SEQUENCE [LARGE SCALE GENOMIC DNA]</scope>
    <source>
        <strain evidence="1 2">A4</strain>
    </source>
</reference>
<keyword evidence="2" id="KW-1185">Reference proteome</keyword>
<gene>
    <name evidence="1" type="ORF">RhiirA4_446237</name>
</gene>
<dbReference type="VEuPathDB" id="FungiDB:RhiirFUN_015707"/>
<protein>
    <submittedName>
        <fullName evidence="1">Uncharacterized protein</fullName>
    </submittedName>
</protein>
<dbReference type="VEuPathDB" id="FungiDB:RhiirA1_410395"/>
<dbReference type="Proteomes" id="UP000234323">
    <property type="component" value="Unassembled WGS sequence"/>
</dbReference>
<feature type="non-terminal residue" evidence="1">
    <location>
        <position position="218"/>
    </location>
</feature>
<proteinExistence type="predicted"/>
<organism evidence="1 2">
    <name type="scientific">Rhizophagus irregularis</name>
    <dbReference type="NCBI Taxonomy" id="588596"/>
    <lineage>
        <taxon>Eukaryota</taxon>
        <taxon>Fungi</taxon>
        <taxon>Fungi incertae sedis</taxon>
        <taxon>Mucoromycota</taxon>
        <taxon>Glomeromycotina</taxon>
        <taxon>Glomeromycetes</taxon>
        <taxon>Glomerales</taxon>
        <taxon>Glomeraceae</taxon>
        <taxon>Rhizophagus</taxon>
    </lineage>
</organism>
<dbReference type="VEuPathDB" id="FungiDB:FUN_010342"/>
<sequence>MTSFTVPDINELQREIIRSIEYFSQLSRIRVVDNDFIQEKIYQISRQGMEFRRFAEKSISQSLIMCSYAEDLIVFAERCEDDGISGQVRLESLRSLLSDSRSYKVEATLLKRQVESVKNSLGGIANEIFEYNEKITEKRKDLFNSIDMVDKMKDEAKSIAKGGQIVAKLGLITAIASIPFTGGASLVALGLGSLAFVGGTATATVSTAVAGGSAIASG</sequence>
<name>A0A2I1GUG7_9GLOM</name>
<evidence type="ECO:0000313" key="2">
    <source>
        <dbReference type="Proteomes" id="UP000234323"/>
    </source>
</evidence>
<accession>A0A2I1GUG7</accession>
<comment type="caution">
    <text evidence="1">The sequence shown here is derived from an EMBL/GenBank/DDBJ whole genome shotgun (WGS) entry which is preliminary data.</text>
</comment>
<dbReference type="EMBL" id="LLXI01000839">
    <property type="protein sequence ID" value="PKY50205.1"/>
    <property type="molecule type" value="Genomic_DNA"/>
</dbReference>